<keyword evidence="7" id="KW-0997">Cell inner membrane</keyword>
<dbReference type="Gene3D" id="3.30.160.60">
    <property type="entry name" value="Classic Zinc Finger"/>
    <property type="match status" value="1"/>
</dbReference>
<keyword evidence="5 7" id="KW-0456">Lyase</keyword>
<dbReference type="PANTHER" id="PTHR30518">
    <property type="entry name" value="ENDOLYTIC MUREIN TRANSGLYCOSYLASE"/>
    <property type="match status" value="1"/>
</dbReference>
<keyword evidence="3 7" id="KW-1133">Transmembrane helix</keyword>
<dbReference type="Proteomes" id="UP000245081">
    <property type="component" value="Unassembled WGS sequence"/>
</dbReference>
<dbReference type="EC" id="4.2.2.29" evidence="7"/>
<protein>
    <recommendedName>
        <fullName evidence="7">Endolytic murein transglycosylase</fullName>
        <ecNumber evidence="7">4.2.2.29</ecNumber>
    </recommendedName>
    <alternativeName>
        <fullName evidence="7">Peptidoglycan lytic transglycosylase</fullName>
    </alternativeName>
    <alternativeName>
        <fullName evidence="7">Peptidoglycan polymerization terminase</fullName>
    </alternativeName>
</protein>
<keyword evidence="9" id="KW-1185">Reference proteome</keyword>
<comment type="similarity">
    <text evidence="7">Belongs to the transglycosylase MltG family.</text>
</comment>
<dbReference type="EMBL" id="BDOQ01000002">
    <property type="protein sequence ID" value="GBG13040.1"/>
    <property type="molecule type" value="Genomic_DNA"/>
</dbReference>
<dbReference type="RefSeq" id="WP_109014251.1">
    <property type="nucleotide sequence ID" value="NZ_BDOQ01000002.1"/>
</dbReference>
<keyword evidence="6 7" id="KW-0961">Cell wall biogenesis/degradation</keyword>
<dbReference type="Gene3D" id="3.30.1490.480">
    <property type="entry name" value="Endolytic murein transglycosylase"/>
    <property type="match status" value="1"/>
</dbReference>
<dbReference type="HAMAP" id="MF_02065">
    <property type="entry name" value="MltG"/>
    <property type="match status" value="1"/>
</dbReference>
<dbReference type="GO" id="GO:0071555">
    <property type="term" value="P:cell wall organization"/>
    <property type="evidence" value="ECO:0007669"/>
    <property type="project" value="UniProtKB-KW"/>
</dbReference>
<comment type="function">
    <text evidence="7">Functions as a peptidoglycan terminase that cleaves nascent peptidoglycan strands endolytically to terminate their elongation.</text>
</comment>
<dbReference type="OrthoDB" id="9814591at2"/>
<gene>
    <name evidence="7" type="primary">mltG</name>
    <name evidence="8" type="ORF">NMK_0578</name>
</gene>
<feature type="site" description="Important for catalytic activity" evidence="7">
    <location>
        <position position="214"/>
    </location>
</feature>
<evidence type="ECO:0000313" key="9">
    <source>
        <dbReference type="Proteomes" id="UP000245081"/>
    </source>
</evidence>
<comment type="catalytic activity">
    <reaction evidence="7">
        <text>a peptidoglycan chain = a peptidoglycan chain with N-acetyl-1,6-anhydromuramyl-[peptide] at the reducing end + a peptidoglycan chain with N-acetylglucosamine at the non-reducing end.</text>
        <dbReference type="EC" id="4.2.2.29"/>
    </reaction>
</comment>
<dbReference type="Pfam" id="PF02618">
    <property type="entry name" value="YceG"/>
    <property type="match status" value="1"/>
</dbReference>
<dbReference type="GO" id="GO:0005886">
    <property type="term" value="C:plasma membrane"/>
    <property type="evidence" value="ECO:0007669"/>
    <property type="project" value="UniProtKB-UniRule"/>
</dbReference>
<organism evidence="8 9">
    <name type="scientific">Novimethylophilus kurashikiensis</name>
    <dbReference type="NCBI Taxonomy" id="1825523"/>
    <lineage>
        <taxon>Bacteria</taxon>
        <taxon>Pseudomonadati</taxon>
        <taxon>Pseudomonadota</taxon>
        <taxon>Betaproteobacteria</taxon>
        <taxon>Nitrosomonadales</taxon>
        <taxon>Methylophilaceae</taxon>
        <taxon>Novimethylophilus</taxon>
    </lineage>
</organism>
<evidence type="ECO:0000313" key="8">
    <source>
        <dbReference type="EMBL" id="GBG13040.1"/>
    </source>
</evidence>
<evidence type="ECO:0000256" key="3">
    <source>
        <dbReference type="ARBA" id="ARBA00022989"/>
    </source>
</evidence>
<evidence type="ECO:0000256" key="5">
    <source>
        <dbReference type="ARBA" id="ARBA00023239"/>
    </source>
</evidence>
<evidence type="ECO:0000256" key="2">
    <source>
        <dbReference type="ARBA" id="ARBA00022692"/>
    </source>
</evidence>
<dbReference type="CDD" id="cd08010">
    <property type="entry name" value="MltG_like"/>
    <property type="match status" value="1"/>
</dbReference>
<dbReference type="NCBIfam" id="TIGR00247">
    <property type="entry name" value="endolytic transglycosylase MltG"/>
    <property type="match status" value="1"/>
</dbReference>
<keyword evidence="4 7" id="KW-0472">Membrane</keyword>
<evidence type="ECO:0000256" key="6">
    <source>
        <dbReference type="ARBA" id="ARBA00023316"/>
    </source>
</evidence>
<dbReference type="InterPro" id="IPR003770">
    <property type="entry name" value="MLTG-like"/>
</dbReference>
<dbReference type="PANTHER" id="PTHR30518:SF2">
    <property type="entry name" value="ENDOLYTIC MUREIN TRANSGLYCOSYLASE"/>
    <property type="match status" value="1"/>
</dbReference>
<evidence type="ECO:0000256" key="4">
    <source>
        <dbReference type="ARBA" id="ARBA00023136"/>
    </source>
</evidence>
<comment type="caution">
    <text evidence="8">The sequence shown here is derived from an EMBL/GenBank/DDBJ whole genome shotgun (WGS) entry which is preliminary data.</text>
</comment>
<dbReference type="GO" id="GO:0009252">
    <property type="term" value="P:peptidoglycan biosynthetic process"/>
    <property type="evidence" value="ECO:0007669"/>
    <property type="project" value="UniProtKB-UniRule"/>
</dbReference>
<keyword evidence="1 7" id="KW-1003">Cell membrane</keyword>
<reference evidence="8 9" key="1">
    <citation type="journal article" date="2018" name="Environ. Microbiol.">
        <title>Isolation and genomic characterization of Novimethylophilus kurashikiensis gen. nov. sp. nov., a new lanthanide-dependent methylotrophic species of Methylophilaceae.</title>
        <authorList>
            <person name="Lv H."/>
            <person name="Sahin N."/>
            <person name="Tani A."/>
        </authorList>
    </citation>
    <scope>NUCLEOTIDE SEQUENCE [LARGE SCALE GENOMIC DNA]</scope>
    <source>
        <strain evidence="8 9">La2-4</strain>
    </source>
</reference>
<sequence length="332" mass="37394">MRFFSKLLLLAGVVAVGFGAWIWNFSQSELTIAEKPHTFVVKAGSNIRLVARQLVDEHILNEPWSFIVMARLTGRASQLKAGNYLLDRDLTPYRLFEMLSNGDVTQIGVTFIEGWTFRQMRDELNRHEGIKHLGMAMTDSEILQRIGATETHPEGLFFPDTYYFASGMSDIDILKRAYQAMHDKFAQSWSTRAPGLPYTNPYQALIMASIVEKETGKSEERPLIAGVFLNRLKLGMRLQTDPTVIYGLGESYDGNIHKRDLLMDTPYNTYTRAGLPPTPIANPGMGAIEAALHPDQRNGYLYFVGKGDGSHVFSRNLTDHNRAVARYQLGKN</sequence>
<dbReference type="AlphaFoldDB" id="A0A2R5F3F3"/>
<proteinExistence type="inferred from homology"/>
<accession>A0A2R5F3F3</accession>
<dbReference type="GO" id="GO:0008932">
    <property type="term" value="F:lytic endotransglycosylase activity"/>
    <property type="evidence" value="ECO:0007669"/>
    <property type="project" value="UniProtKB-UniRule"/>
</dbReference>
<name>A0A2R5F3F3_9PROT</name>
<evidence type="ECO:0000256" key="1">
    <source>
        <dbReference type="ARBA" id="ARBA00022475"/>
    </source>
</evidence>
<keyword evidence="2 7" id="KW-0812">Transmembrane</keyword>
<evidence type="ECO:0000256" key="7">
    <source>
        <dbReference type="HAMAP-Rule" id="MF_02065"/>
    </source>
</evidence>